<feature type="compositionally biased region" description="Low complexity" evidence="1">
    <location>
        <begin position="151"/>
        <end position="161"/>
    </location>
</feature>
<dbReference type="AlphaFoldDB" id="A0A0R3RG36"/>
<feature type="compositionally biased region" description="Low complexity" evidence="1">
    <location>
        <begin position="1"/>
        <end position="12"/>
    </location>
</feature>
<evidence type="ECO:0000313" key="2">
    <source>
        <dbReference type="Proteomes" id="UP000050640"/>
    </source>
</evidence>
<feature type="compositionally biased region" description="Polar residues" evidence="1">
    <location>
        <begin position="53"/>
        <end position="64"/>
    </location>
</feature>
<feature type="compositionally biased region" description="Basic and acidic residues" evidence="1">
    <location>
        <begin position="104"/>
        <end position="113"/>
    </location>
</feature>
<dbReference type="Proteomes" id="UP000050640">
    <property type="component" value="Unplaced"/>
</dbReference>
<accession>A0A0R3RG36</accession>
<sequence>MGSSGSKSTSSKHQMQVKGKESKRKEMKPLDTTKQSNSESGSHAKKDRMTDVEMSQTDSWISNQEFKRSRDLMKISKSALGKKTKGLLMQEKREKSINIRRQRDRSLKAELPQRMEITNPLQAQTKLKKQNLRNTMASSKSKDQAVESRNMNKNNDNNNLNGTKKQLTKDR</sequence>
<feature type="compositionally biased region" description="Polar residues" evidence="1">
    <location>
        <begin position="32"/>
        <end position="41"/>
    </location>
</feature>
<name>A0A0R3RG36_9BILA</name>
<feature type="compositionally biased region" description="Basic and acidic residues" evidence="1">
    <location>
        <begin position="18"/>
        <end position="31"/>
    </location>
</feature>
<evidence type="ECO:0000313" key="3">
    <source>
        <dbReference type="WBParaSite" id="EEL_0000035701-mRNA-1"/>
    </source>
</evidence>
<evidence type="ECO:0000256" key="1">
    <source>
        <dbReference type="SAM" id="MobiDB-lite"/>
    </source>
</evidence>
<proteinExistence type="predicted"/>
<feature type="compositionally biased region" description="Basic and acidic residues" evidence="1">
    <location>
        <begin position="42"/>
        <end position="51"/>
    </location>
</feature>
<feature type="compositionally biased region" description="Basic and acidic residues" evidence="1">
    <location>
        <begin position="65"/>
        <end position="74"/>
    </location>
</feature>
<dbReference type="WBParaSite" id="EEL_0000035701-mRNA-1">
    <property type="protein sequence ID" value="EEL_0000035701-mRNA-1"/>
    <property type="gene ID" value="EEL_0000035701"/>
</dbReference>
<organism evidence="2 3">
    <name type="scientific">Elaeophora elaphi</name>
    <dbReference type="NCBI Taxonomy" id="1147741"/>
    <lineage>
        <taxon>Eukaryota</taxon>
        <taxon>Metazoa</taxon>
        <taxon>Ecdysozoa</taxon>
        <taxon>Nematoda</taxon>
        <taxon>Chromadorea</taxon>
        <taxon>Rhabditida</taxon>
        <taxon>Spirurina</taxon>
        <taxon>Spiruromorpha</taxon>
        <taxon>Filarioidea</taxon>
        <taxon>Onchocercidae</taxon>
        <taxon>Elaeophora</taxon>
    </lineage>
</organism>
<reference evidence="3" key="1">
    <citation type="submission" date="2017-02" db="UniProtKB">
        <authorList>
            <consortium name="WormBaseParasite"/>
        </authorList>
    </citation>
    <scope>IDENTIFICATION</scope>
</reference>
<feature type="region of interest" description="Disordered" evidence="1">
    <location>
        <begin position="1"/>
        <end position="171"/>
    </location>
</feature>
<protein>
    <submittedName>
        <fullName evidence="3">PAPA-1 domain-containing protein</fullName>
    </submittedName>
</protein>
<keyword evidence="2" id="KW-1185">Reference proteome</keyword>